<dbReference type="GO" id="GO:0005737">
    <property type="term" value="C:cytoplasm"/>
    <property type="evidence" value="ECO:0007669"/>
    <property type="project" value="TreeGrafter"/>
</dbReference>
<evidence type="ECO:0000313" key="7">
    <source>
        <dbReference type="Proteomes" id="UP000011124"/>
    </source>
</evidence>
<evidence type="ECO:0000259" key="3">
    <source>
        <dbReference type="PROSITE" id="PS51186"/>
    </source>
</evidence>
<dbReference type="CDD" id="cd04301">
    <property type="entry name" value="NAT_SF"/>
    <property type="match status" value="1"/>
</dbReference>
<evidence type="ECO:0000256" key="2">
    <source>
        <dbReference type="ARBA" id="ARBA00023315"/>
    </source>
</evidence>
<reference evidence="5 6" key="1">
    <citation type="submission" date="2009-09" db="EMBL/GenBank/DDBJ databases">
        <authorList>
            <person name="Weinstock G."/>
            <person name="Sodergren E."/>
            <person name="Clifton S."/>
            <person name="Fulton L."/>
            <person name="Fulton B."/>
            <person name="Courtney L."/>
            <person name="Fronick C."/>
            <person name="Harrison M."/>
            <person name="Strong C."/>
            <person name="Farmer C."/>
            <person name="Delahaunty K."/>
            <person name="Markovic C."/>
            <person name="Hall O."/>
            <person name="Minx P."/>
            <person name="Tomlinson C."/>
            <person name="Mitreva M."/>
            <person name="Nelson J."/>
            <person name="Hou S."/>
            <person name="Wollam A."/>
            <person name="Pepin K.H."/>
            <person name="Johnson M."/>
            <person name="Bhonagiri V."/>
            <person name="Nash W.E."/>
            <person name="Warren W."/>
            <person name="Chinwalla A."/>
            <person name="Mardis E.R."/>
            <person name="Wilson R.K."/>
        </authorList>
    </citation>
    <scope>NUCLEOTIDE SEQUENCE [LARGE SCALE GENOMIC DNA]</scope>
    <source>
        <strain evidence="5">ATCC 35185</strain>
        <strain evidence="6">ATCC 35185 / DSM 20758 / VPI D19B-28</strain>
    </source>
</reference>
<dbReference type="AlphaFoldDB" id="C9LS03"/>
<dbReference type="HOGENOM" id="CLU_119519_0_0_9"/>
<protein>
    <submittedName>
        <fullName evidence="5">Acetyltransferase, GNAT family</fullName>
    </submittedName>
    <submittedName>
        <fullName evidence="4">GCN5-related N-acetyltransferase</fullName>
    </submittedName>
</protein>
<dbReference type="EMBL" id="CP002637">
    <property type="protein sequence ID" value="AEB99954.1"/>
    <property type="molecule type" value="Genomic_DNA"/>
</dbReference>
<dbReference type="GO" id="GO:0008080">
    <property type="term" value="F:N-acetyltransferase activity"/>
    <property type="evidence" value="ECO:0007669"/>
    <property type="project" value="InterPro"/>
</dbReference>
<keyword evidence="1 5" id="KW-0808">Transferase</keyword>
<sequence>MKYRKAVFADVESIFHLVNDYAADGAMLARSRNTLYETLRDMIVAEDDEGKIVGVGGLHMMWDGLAEVRTMAVDPALARCGIGSEIVHRLMEEGRALGVRRFFTLTYKPGFFKTLGFHIVAKEELPQKVWKECIDCPKFPNCDEIAMVREAADANSH</sequence>
<keyword evidence="2" id="KW-0012">Acyltransferase</keyword>
<dbReference type="STRING" id="546271.Selsp_0994"/>
<dbReference type="Gene3D" id="3.40.630.30">
    <property type="match status" value="1"/>
</dbReference>
<evidence type="ECO:0000313" key="4">
    <source>
        <dbReference type="EMBL" id="AEB99954.1"/>
    </source>
</evidence>
<dbReference type="Pfam" id="PF00583">
    <property type="entry name" value="Acetyltransf_1"/>
    <property type="match status" value="1"/>
</dbReference>
<gene>
    <name evidence="4" type="ordered locus">Selsp_0994</name>
    <name evidence="5" type="ORF">SELSPUOL_00224</name>
</gene>
<name>C9LS03_SELS3</name>
<dbReference type="Proteomes" id="UP000003505">
    <property type="component" value="Unassembled WGS sequence"/>
</dbReference>
<organism evidence="5 6">
    <name type="scientific">Selenomonas sputigena (strain ATCC 35185 / DSM 20758 / CCUG 44933 / VPI D19B-28)</name>
    <dbReference type="NCBI Taxonomy" id="546271"/>
    <lineage>
        <taxon>Bacteria</taxon>
        <taxon>Bacillati</taxon>
        <taxon>Bacillota</taxon>
        <taxon>Negativicutes</taxon>
        <taxon>Selenomonadales</taxon>
        <taxon>Selenomonadaceae</taxon>
        <taxon>Selenomonas</taxon>
    </lineage>
</organism>
<keyword evidence="7" id="KW-1185">Reference proteome</keyword>
<dbReference type="PANTHER" id="PTHR43626:SF4">
    <property type="entry name" value="GCN5-RELATED N-ACETYLTRANSFERASE 2, CHLOROPLASTIC"/>
    <property type="match status" value="1"/>
</dbReference>
<dbReference type="EMBL" id="ACKP02000003">
    <property type="protein sequence ID" value="EEX78421.1"/>
    <property type="molecule type" value="Genomic_DNA"/>
</dbReference>
<dbReference type="KEGG" id="ssg:Selsp_0994"/>
<dbReference type="PROSITE" id="PS51186">
    <property type="entry name" value="GNAT"/>
    <property type="match status" value="1"/>
</dbReference>
<dbReference type="eggNOG" id="COG1246">
    <property type="taxonomic scope" value="Bacteria"/>
</dbReference>
<evidence type="ECO:0000256" key="1">
    <source>
        <dbReference type="ARBA" id="ARBA00022679"/>
    </source>
</evidence>
<dbReference type="PANTHER" id="PTHR43626">
    <property type="entry name" value="ACYL-COA N-ACYLTRANSFERASE"/>
    <property type="match status" value="1"/>
</dbReference>
<proteinExistence type="predicted"/>
<dbReference type="RefSeq" id="WP_006190875.1">
    <property type="nucleotide sequence ID" value="NC_015437.1"/>
</dbReference>
<dbReference type="SUPFAM" id="SSF55729">
    <property type="entry name" value="Acyl-CoA N-acyltransferases (Nat)"/>
    <property type="match status" value="1"/>
</dbReference>
<dbReference type="InterPro" id="IPR000182">
    <property type="entry name" value="GNAT_dom"/>
</dbReference>
<dbReference type="InterPro" id="IPR016181">
    <property type="entry name" value="Acyl_CoA_acyltransferase"/>
</dbReference>
<dbReference type="NCBIfam" id="NF005840">
    <property type="entry name" value="PRK07757.1"/>
    <property type="match status" value="1"/>
</dbReference>
<evidence type="ECO:0000313" key="5">
    <source>
        <dbReference type="EMBL" id="EEX78421.1"/>
    </source>
</evidence>
<feature type="domain" description="N-acetyltransferase" evidence="3">
    <location>
        <begin position="1"/>
        <end position="143"/>
    </location>
</feature>
<dbReference type="OrthoDB" id="9793138at2"/>
<dbReference type="InterPro" id="IPR045039">
    <property type="entry name" value="NSI-like"/>
</dbReference>
<reference evidence="4 7" key="2">
    <citation type="submission" date="2011-04" db="EMBL/GenBank/DDBJ databases">
        <title>The complete genome of Selenomonas sputigena DSM 20758.</title>
        <authorList>
            <consortium name="US DOE Joint Genome Institute (JGI-PGF)"/>
            <person name="Lucas S."/>
            <person name="Copeland A."/>
            <person name="Lapidus A."/>
            <person name="Bruce D."/>
            <person name="Goodwin L."/>
            <person name="Pitluck S."/>
            <person name="Peters L."/>
            <person name="Kyrpides N."/>
            <person name="Mavromatis K."/>
            <person name="Ivanova N."/>
            <person name="Ovchinnikova G."/>
            <person name="Teshima H."/>
            <person name="Detter J.C."/>
            <person name="Tapia R."/>
            <person name="Han C."/>
            <person name="Land M."/>
            <person name="Hauser L."/>
            <person name="Markowitz V."/>
            <person name="Cheng J.-F."/>
            <person name="Hugenholtz P."/>
            <person name="Woyke T."/>
            <person name="Wu D."/>
            <person name="Gronow S."/>
            <person name="Wellnitz S."/>
            <person name="Schneider S."/>
            <person name="Klenk H.-P."/>
            <person name="Eisen J.A."/>
        </authorList>
    </citation>
    <scope>NUCLEOTIDE SEQUENCE [LARGE SCALE GENOMIC DNA]</scope>
    <source>
        <strain evidence="4">ATCC 35185</strain>
        <strain evidence="7">ATCC 35185 / DSM 20758 / VPI D19B-28</strain>
    </source>
</reference>
<dbReference type="Proteomes" id="UP000011124">
    <property type="component" value="Chromosome"/>
</dbReference>
<accession>C9LS03</accession>
<evidence type="ECO:0000313" key="6">
    <source>
        <dbReference type="Proteomes" id="UP000003505"/>
    </source>
</evidence>